<keyword evidence="2 5" id="KW-0812">Transmembrane</keyword>
<keyword evidence="3 5" id="KW-1133">Transmembrane helix</keyword>
<name>A0A3B0SEY9_9ZZZZ</name>
<comment type="subcellular location">
    <subcellularLocation>
        <location evidence="1">Membrane</location>
        <topology evidence="1">Multi-pass membrane protein</topology>
    </subcellularLocation>
</comment>
<dbReference type="Pfam" id="PF00664">
    <property type="entry name" value="ABC_membrane"/>
    <property type="match status" value="1"/>
</dbReference>
<dbReference type="InterPro" id="IPR039421">
    <property type="entry name" value="Type_1_exporter"/>
</dbReference>
<evidence type="ECO:0000256" key="5">
    <source>
        <dbReference type="SAM" id="Phobius"/>
    </source>
</evidence>
<dbReference type="InterPro" id="IPR011527">
    <property type="entry name" value="ABC1_TM_dom"/>
</dbReference>
<evidence type="ECO:0000256" key="4">
    <source>
        <dbReference type="ARBA" id="ARBA00023136"/>
    </source>
</evidence>
<feature type="transmembrane region" description="Helical" evidence="5">
    <location>
        <begin position="70"/>
        <end position="91"/>
    </location>
</feature>
<evidence type="ECO:0000256" key="3">
    <source>
        <dbReference type="ARBA" id="ARBA00022989"/>
    </source>
</evidence>
<feature type="transmembrane region" description="Helical" evidence="5">
    <location>
        <begin position="172"/>
        <end position="192"/>
    </location>
</feature>
<evidence type="ECO:0000256" key="1">
    <source>
        <dbReference type="ARBA" id="ARBA00004141"/>
    </source>
</evidence>
<accession>A0A3B0SEY9</accession>
<dbReference type="GO" id="GO:0005524">
    <property type="term" value="F:ATP binding"/>
    <property type="evidence" value="ECO:0007669"/>
    <property type="project" value="InterPro"/>
</dbReference>
<dbReference type="Gene3D" id="1.20.1560.10">
    <property type="entry name" value="ABC transporter type 1, transmembrane domain"/>
    <property type="match status" value="1"/>
</dbReference>
<organism evidence="7">
    <name type="scientific">hydrothermal vent metagenome</name>
    <dbReference type="NCBI Taxonomy" id="652676"/>
    <lineage>
        <taxon>unclassified sequences</taxon>
        <taxon>metagenomes</taxon>
        <taxon>ecological metagenomes</taxon>
    </lineage>
</organism>
<evidence type="ECO:0000313" key="7">
    <source>
        <dbReference type="EMBL" id="VAW04535.1"/>
    </source>
</evidence>
<dbReference type="GO" id="GO:0016020">
    <property type="term" value="C:membrane"/>
    <property type="evidence" value="ECO:0007669"/>
    <property type="project" value="UniProtKB-SubCell"/>
</dbReference>
<dbReference type="GO" id="GO:0015421">
    <property type="term" value="F:ABC-type oligopeptide transporter activity"/>
    <property type="evidence" value="ECO:0007669"/>
    <property type="project" value="TreeGrafter"/>
</dbReference>
<dbReference type="SUPFAM" id="SSF90123">
    <property type="entry name" value="ABC transporter transmembrane region"/>
    <property type="match status" value="1"/>
</dbReference>
<evidence type="ECO:0000256" key="2">
    <source>
        <dbReference type="ARBA" id="ARBA00022692"/>
    </source>
</evidence>
<reference evidence="7" key="1">
    <citation type="submission" date="2018-06" db="EMBL/GenBank/DDBJ databases">
        <authorList>
            <person name="Zhirakovskaya E."/>
        </authorList>
    </citation>
    <scope>NUCLEOTIDE SEQUENCE</scope>
</reference>
<gene>
    <name evidence="7" type="ORF">MNBD_ALPHA07-199</name>
</gene>
<feature type="non-terminal residue" evidence="7">
    <location>
        <position position="225"/>
    </location>
</feature>
<feature type="transmembrane region" description="Helical" evidence="5">
    <location>
        <begin position="32"/>
        <end position="50"/>
    </location>
</feature>
<feature type="domain" description="ABC transmembrane type-1" evidence="6">
    <location>
        <begin position="34"/>
        <end position="225"/>
    </location>
</feature>
<dbReference type="PROSITE" id="PS50929">
    <property type="entry name" value="ABC_TM1F"/>
    <property type="match status" value="1"/>
</dbReference>
<feature type="transmembrane region" description="Helical" evidence="5">
    <location>
        <begin position="141"/>
        <end position="166"/>
    </location>
</feature>
<dbReference type="AlphaFoldDB" id="A0A3B0SEY9"/>
<dbReference type="InterPro" id="IPR036640">
    <property type="entry name" value="ABC1_TM_sf"/>
</dbReference>
<sequence length="225" mass="25531">MTPKPRARFFSTQDRDNLRWFRARYLKGKTPWLLLMLGMILVQGVIFQLFLMITEDGLRVIFDSGNVRDLVMVCLAVFGLFSLRAMLSYLVPRITVRISNDAIYEMRRDLIAHLMTLDLAYFERIKPAAITQKLVTQTQQLGVFIGPAIANAVRDAVMVIFVAGYLMYKNPALFVTALMILPFIIRMMNFVAARVKLAQGAAENALADYINGIEETVNGMRTVKI</sequence>
<dbReference type="EMBL" id="UOEG01000276">
    <property type="protein sequence ID" value="VAW04535.1"/>
    <property type="molecule type" value="Genomic_DNA"/>
</dbReference>
<evidence type="ECO:0000259" key="6">
    <source>
        <dbReference type="PROSITE" id="PS50929"/>
    </source>
</evidence>
<keyword evidence="4 5" id="KW-0472">Membrane</keyword>
<proteinExistence type="predicted"/>
<dbReference type="PANTHER" id="PTHR43394">
    <property type="entry name" value="ATP-DEPENDENT PERMEASE MDL1, MITOCHONDRIAL"/>
    <property type="match status" value="1"/>
</dbReference>
<dbReference type="PANTHER" id="PTHR43394:SF1">
    <property type="entry name" value="ATP-BINDING CASSETTE SUB-FAMILY B MEMBER 10, MITOCHONDRIAL"/>
    <property type="match status" value="1"/>
</dbReference>
<protein>
    <recommendedName>
        <fullName evidence="6">ABC transmembrane type-1 domain-containing protein</fullName>
    </recommendedName>
</protein>